<dbReference type="Pfam" id="PF04509">
    <property type="entry name" value="CheC"/>
    <property type="match status" value="1"/>
</dbReference>
<dbReference type="Proteomes" id="UP000006565">
    <property type="component" value="Chromosome"/>
</dbReference>
<dbReference type="KEGG" id="mpi:Mpet_1206"/>
<dbReference type="AlphaFoldDB" id="E1RDL4"/>
<evidence type="ECO:0000256" key="2">
    <source>
        <dbReference type="ARBA" id="ARBA00022801"/>
    </source>
</evidence>
<dbReference type="HOGENOM" id="CLU_087860_0_2_2"/>
<protein>
    <submittedName>
        <fullName evidence="4">CheC, inhibitor of MCP methylation</fullName>
    </submittedName>
</protein>
<dbReference type="InterPro" id="IPR050992">
    <property type="entry name" value="CheZ_family_phosphatases"/>
</dbReference>
<feature type="domain" description="CheC-like protein" evidence="3">
    <location>
        <begin position="9"/>
        <end position="41"/>
    </location>
</feature>
<reference evidence="4 5" key="1">
    <citation type="journal article" date="2010" name="Stand. Genomic Sci.">
        <title>Complete genome sequence of Methanoplanus petrolearius type strain (SEBR 4847).</title>
        <authorList>
            <person name="Brambilla E."/>
            <person name="Djao O.D."/>
            <person name="Daligault H."/>
            <person name="Lapidus A."/>
            <person name="Lucas S."/>
            <person name="Hammon N."/>
            <person name="Nolan M."/>
            <person name="Tice H."/>
            <person name="Cheng J.F."/>
            <person name="Han C."/>
            <person name="Tapia R."/>
            <person name="Goodwin L."/>
            <person name="Pitluck S."/>
            <person name="Liolios K."/>
            <person name="Ivanova N."/>
            <person name="Mavromatis K."/>
            <person name="Mikhailova N."/>
            <person name="Pati A."/>
            <person name="Chen A."/>
            <person name="Palaniappan K."/>
            <person name="Land M."/>
            <person name="Hauser L."/>
            <person name="Chang Y.J."/>
            <person name="Jeffries C.D."/>
            <person name="Rohde M."/>
            <person name="Spring S."/>
            <person name="Sikorski J."/>
            <person name="Goker M."/>
            <person name="Woyke T."/>
            <person name="Bristow J."/>
            <person name="Eisen J.A."/>
            <person name="Markowitz V."/>
            <person name="Hugenholtz P."/>
            <person name="Kyrpides N.C."/>
            <person name="Klenk H.P."/>
        </authorList>
    </citation>
    <scope>NUCLEOTIDE SEQUENCE [LARGE SCALE GENOMIC DNA]</scope>
    <source>
        <strain evidence="5">DSM 11571 / OCM 486 / SEBR 4847</strain>
    </source>
</reference>
<dbReference type="OrthoDB" id="117070at2157"/>
<gene>
    <name evidence="4" type="ordered locus">Mpet_1206</name>
</gene>
<dbReference type="EMBL" id="CP002117">
    <property type="protein sequence ID" value="ADN35967.1"/>
    <property type="molecule type" value="Genomic_DNA"/>
</dbReference>
<evidence type="ECO:0000259" key="3">
    <source>
        <dbReference type="Pfam" id="PF04509"/>
    </source>
</evidence>
<dbReference type="SUPFAM" id="SSF103039">
    <property type="entry name" value="CheC-like"/>
    <property type="match status" value="1"/>
</dbReference>
<dbReference type="InterPro" id="IPR007597">
    <property type="entry name" value="CheC"/>
</dbReference>
<sequence length="205" mass="22457">MNVSPEDFDALTEIMNIGVGKAASLLNEITASHIRLSVPQVQIININDIGSQDLVPENEICAQVRLDFSGPFSGTSVLVFPSGSAAALVMAITDEKPDTPELDSIRAETLKEVGNLFINGVMGSIGNFLREHISYSLPDYYEDKIEVLKDFKETTNNENVLLTTTNFYVENINVTGIIFLMLEIESLNLLLKKIETISAEESSGL</sequence>
<name>E1RDL4_METP4</name>
<keyword evidence="1" id="KW-0145">Chemotaxis</keyword>
<proteinExistence type="predicted"/>
<keyword evidence="5" id="KW-1185">Reference proteome</keyword>
<dbReference type="InterPro" id="IPR028976">
    <property type="entry name" value="CheC-like_sf"/>
</dbReference>
<evidence type="ECO:0000313" key="5">
    <source>
        <dbReference type="Proteomes" id="UP000006565"/>
    </source>
</evidence>
<evidence type="ECO:0000256" key="1">
    <source>
        <dbReference type="ARBA" id="ARBA00022500"/>
    </source>
</evidence>
<dbReference type="PANTHER" id="PTHR43693">
    <property type="entry name" value="PROTEIN PHOSPHATASE CHEZ"/>
    <property type="match status" value="1"/>
</dbReference>
<dbReference type="CDD" id="cd17910">
    <property type="entry name" value="CheC_ClassII"/>
    <property type="match status" value="1"/>
</dbReference>
<dbReference type="GO" id="GO:0006935">
    <property type="term" value="P:chemotaxis"/>
    <property type="evidence" value="ECO:0007669"/>
    <property type="project" value="UniProtKB-KW"/>
</dbReference>
<dbReference type="eggNOG" id="arCOG02381">
    <property type="taxonomic scope" value="Archaea"/>
</dbReference>
<evidence type="ECO:0000313" key="4">
    <source>
        <dbReference type="EMBL" id="ADN35967.1"/>
    </source>
</evidence>
<accession>E1RDL4</accession>
<dbReference type="STRING" id="679926.Mpet_1206"/>
<dbReference type="Gene3D" id="3.40.1550.10">
    <property type="entry name" value="CheC-like"/>
    <property type="match status" value="1"/>
</dbReference>
<dbReference type="GO" id="GO:0016787">
    <property type="term" value="F:hydrolase activity"/>
    <property type="evidence" value="ECO:0007669"/>
    <property type="project" value="UniProtKB-KW"/>
</dbReference>
<organism evidence="4 5">
    <name type="scientific">Methanolacinia petrolearia (strain DSM 11571 / OCM 486 / SEBR 4847)</name>
    <name type="common">Methanoplanus petrolearius</name>
    <dbReference type="NCBI Taxonomy" id="679926"/>
    <lineage>
        <taxon>Archaea</taxon>
        <taxon>Methanobacteriati</taxon>
        <taxon>Methanobacteriota</taxon>
        <taxon>Stenosarchaea group</taxon>
        <taxon>Methanomicrobia</taxon>
        <taxon>Methanomicrobiales</taxon>
        <taxon>Methanomicrobiaceae</taxon>
        <taxon>Methanolacinia</taxon>
    </lineage>
</organism>
<dbReference type="PANTHER" id="PTHR43693:SF1">
    <property type="entry name" value="PROTEIN PHOSPHATASE CHEZ"/>
    <property type="match status" value="1"/>
</dbReference>
<keyword evidence="2" id="KW-0378">Hydrolase</keyword>